<dbReference type="SUPFAM" id="SSF52172">
    <property type="entry name" value="CheY-like"/>
    <property type="match status" value="1"/>
</dbReference>
<reference evidence="4 5" key="1">
    <citation type="journal article" date="2006" name="Int. J. Syst. Evol. Microbiol.">
        <title>Chryseobacterium piscium sp. nov., isolated from fish of the South Atlantic Ocean off South Africa.</title>
        <authorList>
            <person name="de Beer H."/>
            <person name="Hugo C.J."/>
            <person name="Jooste P.J."/>
            <person name="Vancanneyt M."/>
            <person name="Coenye T."/>
            <person name="Vandamme P."/>
        </authorList>
    </citation>
    <scope>NUCLEOTIDE SEQUENCE [LARGE SCALE GENOMIC DNA]</scope>
    <source>
        <strain evidence="4 5">CCUG 51923</strain>
    </source>
</reference>
<accession>A0A3D9BKH1</accession>
<dbReference type="Proteomes" id="UP000256512">
    <property type="component" value="Unassembled WGS sequence"/>
</dbReference>
<gene>
    <name evidence="4" type="ORF">DRF62_11300</name>
</gene>
<proteinExistence type="predicted"/>
<feature type="domain" description="Response regulatory" evidence="3">
    <location>
        <begin position="5"/>
        <end position="119"/>
    </location>
</feature>
<evidence type="ECO:0000313" key="5">
    <source>
        <dbReference type="Proteomes" id="UP000256512"/>
    </source>
</evidence>
<name>A0A3D9BKH1_9FLAO</name>
<dbReference type="InterPro" id="IPR050595">
    <property type="entry name" value="Bact_response_regulator"/>
</dbReference>
<organism evidence="4 5">
    <name type="scientific">Chryseobacterium piscium</name>
    <dbReference type="NCBI Taxonomy" id="333702"/>
    <lineage>
        <taxon>Bacteria</taxon>
        <taxon>Pseudomonadati</taxon>
        <taxon>Bacteroidota</taxon>
        <taxon>Flavobacteriia</taxon>
        <taxon>Flavobacteriales</taxon>
        <taxon>Weeksellaceae</taxon>
        <taxon>Chryseobacterium group</taxon>
        <taxon>Chryseobacterium</taxon>
    </lineage>
</organism>
<evidence type="ECO:0000313" key="4">
    <source>
        <dbReference type="EMBL" id="REC54000.1"/>
    </source>
</evidence>
<dbReference type="PANTHER" id="PTHR44591">
    <property type="entry name" value="STRESS RESPONSE REGULATOR PROTEIN 1"/>
    <property type="match status" value="1"/>
</dbReference>
<dbReference type="Pfam" id="PF00072">
    <property type="entry name" value="Response_reg"/>
    <property type="match status" value="1"/>
</dbReference>
<dbReference type="PANTHER" id="PTHR44591:SF3">
    <property type="entry name" value="RESPONSE REGULATORY DOMAIN-CONTAINING PROTEIN"/>
    <property type="match status" value="1"/>
</dbReference>
<dbReference type="EMBL" id="QNVS01000032">
    <property type="protein sequence ID" value="REC54000.1"/>
    <property type="molecule type" value="Genomic_DNA"/>
</dbReference>
<dbReference type="CDD" id="cd00156">
    <property type="entry name" value="REC"/>
    <property type="match status" value="1"/>
</dbReference>
<keyword evidence="1 2" id="KW-0597">Phosphoprotein</keyword>
<evidence type="ECO:0000256" key="2">
    <source>
        <dbReference type="PROSITE-ProRule" id="PRU00169"/>
    </source>
</evidence>
<dbReference type="AlphaFoldDB" id="A0A3D9BKH1"/>
<feature type="modified residue" description="4-aspartylphosphate" evidence="2">
    <location>
        <position position="54"/>
    </location>
</feature>
<evidence type="ECO:0000256" key="1">
    <source>
        <dbReference type="ARBA" id="ARBA00022553"/>
    </source>
</evidence>
<keyword evidence="5" id="KW-1185">Reference proteome</keyword>
<dbReference type="RefSeq" id="WP_115950411.1">
    <property type="nucleotide sequence ID" value="NZ_QNVS01000032.1"/>
</dbReference>
<dbReference type="SMART" id="SM00448">
    <property type="entry name" value="REC"/>
    <property type="match status" value="1"/>
</dbReference>
<dbReference type="Gene3D" id="3.40.50.2300">
    <property type="match status" value="1"/>
</dbReference>
<comment type="caution">
    <text evidence="4">The sequence shown here is derived from an EMBL/GenBank/DDBJ whole genome shotgun (WGS) entry which is preliminary data.</text>
</comment>
<protein>
    <submittedName>
        <fullName evidence="4">Response regulator</fullName>
    </submittedName>
</protein>
<dbReference type="InterPro" id="IPR001789">
    <property type="entry name" value="Sig_transdc_resp-reg_receiver"/>
</dbReference>
<dbReference type="InterPro" id="IPR011006">
    <property type="entry name" value="CheY-like_superfamily"/>
</dbReference>
<dbReference type="PROSITE" id="PS50110">
    <property type="entry name" value="RESPONSE_REGULATORY"/>
    <property type="match status" value="1"/>
</dbReference>
<evidence type="ECO:0000259" key="3">
    <source>
        <dbReference type="PROSITE" id="PS50110"/>
    </source>
</evidence>
<sequence>MDTKRILIFDDDKSILDVFTIIFGENGYHVEVSETSHDIIERVAEFRPHLILMDNWIPEIGGIEALKLLRNHNEFKNIPVIYISANSDINSLAKKAQADDYLAKPFELENLEKKVEKFVGC</sequence>
<dbReference type="GO" id="GO:0000160">
    <property type="term" value="P:phosphorelay signal transduction system"/>
    <property type="evidence" value="ECO:0007669"/>
    <property type="project" value="InterPro"/>
</dbReference>